<dbReference type="InterPro" id="IPR016193">
    <property type="entry name" value="Cytidine_deaminase-like"/>
</dbReference>
<dbReference type="InterPro" id="IPR015067">
    <property type="entry name" value="DUF1893_TM1506-like"/>
</dbReference>
<accession>A0AAW5BWL2</accession>
<dbReference type="AlphaFoldDB" id="A0AAW5BWL2"/>
<dbReference type="EMBL" id="JAKNGE010000010">
    <property type="protein sequence ID" value="MCG4745662.1"/>
    <property type="molecule type" value="Genomic_DNA"/>
</dbReference>
<sequence length="139" mass="15504">MMREDLLQKVSTREALAILTDDSGNIVWETDKSPVAGMYHAYYEGGLSGTGNLVLYADQAGIAMGIMAGKIPIRECHAVRISEGGLRIMNEKGVAVTYEESIPLVKSSKDNSKVCPIEQFLFEHGDSKEQWEFLEERYK</sequence>
<dbReference type="GO" id="GO:0003824">
    <property type="term" value="F:catalytic activity"/>
    <property type="evidence" value="ECO:0007669"/>
    <property type="project" value="InterPro"/>
</dbReference>
<dbReference type="GeneID" id="97204947"/>
<evidence type="ECO:0000313" key="1">
    <source>
        <dbReference type="EMBL" id="MCG4745662.1"/>
    </source>
</evidence>
<organism evidence="1 2">
    <name type="scientific">Enterocloster aldenensis</name>
    <dbReference type="NCBI Taxonomy" id="358742"/>
    <lineage>
        <taxon>Bacteria</taxon>
        <taxon>Bacillati</taxon>
        <taxon>Bacillota</taxon>
        <taxon>Clostridia</taxon>
        <taxon>Lachnospirales</taxon>
        <taxon>Lachnospiraceae</taxon>
        <taxon>Enterocloster</taxon>
    </lineage>
</organism>
<name>A0AAW5BWL2_9FIRM</name>
<dbReference type="Gene3D" id="3.40.140.30">
    <property type="entry name" value="Hypothetical protein TM1506"/>
    <property type="match status" value="1"/>
</dbReference>
<evidence type="ECO:0000313" key="2">
    <source>
        <dbReference type="Proteomes" id="UP001299608"/>
    </source>
</evidence>
<gene>
    <name evidence="1" type="ORF">L0N08_09600</name>
</gene>
<dbReference type="Pfam" id="PF08973">
    <property type="entry name" value="TM1506"/>
    <property type="match status" value="1"/>
</dbReference>
<dbReference type="Proteomes" id="UP001299608">
    <property type="component" value="Unassembled WGS sequence"/>
</dbReference>
<proteinExistence type="predicted"/>
<dbReference type="RefSeq" id="WP_235844841.1">
    <property type="nucleotide sequence ID" value="NZ_BAABZL010000001.1"/>
</dbReference>
<protein>
    <submittedName>
        <fullName evidence="1">DUF1893 domain-containing protein</fullName>
    </submittedName>
</protein>
<dbReference type="SUPFAM" id="SSF53927">
    <property type="entry name" value="Cytidine deaminase-like"/>
    <property type="match status" value="1"/>
</dbReference>
<reference evidence="1" key="1">
    <citation type="submission" date="2022-01" db="EMBL/GenBank/DDBJ databases">
        <title>Collection of gut derived symbiotic bacterial strains cultured from healthy donors.</title>
        <authorList>
            <person name="Lin H."/>
            <person name="Kohout C."/>
            <person name="Waligurski E."/>
            <person name="Pamer E.G."/>
        </authorList>
    </citation>
    <scope>NUCLEOTIDE SEQUENCE</scope>
    <source>
        <strain evidence="1">DFI.6.55</strain>
    </source>
</reference>
<comment type="caution">
    <text evidence="1">The sequence shown here is derived from an EMBL/GenBank/DDBJ whole genome shotgun (WGS) entry which is preliminary data.</text>
</comment>
<dbReference type="InterPro" id="IPR037081">
    <property type="entry name" value="Hyp_TM1506"/>
</dbReference>